<feature type="region of interest" description="Disordered" evidence="1">
    <location>
        <begin position="1"/>
        <end position="69"/>
    </location>
</feature>
<feature type="compositionally biased region" description="Basic and acidic residues" evidence="1">
    <location>
        <begin position="187"/>
        <end position="205"/>
    </location>
</feature>
<proteinExistence type="predicted"/>
<gene>
    <name evidence="2" type="ORF">CTI12_AA262080</name>
</gene>
<feature type="compositionally biased region" description="Basic and acidic residues" evidence="1">
    <location>
        <begin position="13"/>
        <end position="37"/>
    </location>
</feature>
<feature type="compositionally biased region" description="Polar residues" evidence="1">
    <location>
        <begin position="265"/>
        <end position="276"/>
    </location>
</feature>
<dbReference type="Proteomes" id="UP000245207">
    <property type="component" value="Unassembled WGS sequence"/>
</dbReference>
<organism evidence="2 3">
    <name type="scientific">Artemisia annua</name>
    <name type="common">Sweet wormwood</name>
    <dbReference type="NCBI Taxonomy" id="35608"/>
    <lineage>
        <taxon>Eukaryota</taxon>
        <taxon>Viridiplantae</taxon>
        <taxon>Streptophyta</taxon>
        <taxon>Embryophyta</taxon>
        <taxon>Tracheophyta</taxon>
        <taxon>Spermatophyta</taxon>
        <taxon>Magnoliopsida</taxon>
        <taxon>eudicotyledons</taxon>
        <taxon>Gunneridae</taxon>
        <taxon>Pentapetalae</taxon>
        <taxon>asterids</taxon>
        <taxon>campanulids</taxon>
        <taxon>Asterales</taxon>
        <taxon>Asteraceae</taxon>
        <taxon>Asteroideae</taxon>
        <taxon>Anthemideae</taxon>
        <taxon>Artemisiinae</taxon>
        <taxon>Artemisia</taxon>
    </lineage>
</organism>
<feature type="region of interest" description="Disordered" evidence="1">
    <location>
        <begin position="187"/>
        <end position="211"/>
    </location>
</feature>
<evidence type="ECO:0000313" key="2">
    <source>
        <dbReference type="EMBL" id="PWA72222.1"/>
    </source>
</evidence>
<keyword evidence="2" id="KW-0548">Nucleotidyltransferase</keyword>
<dbReference type="GO" id="GO:0003964">
    <property type="term" value="F:RNA-directed DNA polymerase activity"/>
    <property type="evidence" value="ECO:0007669"/>
    <property type="project" value="UniProtKB-KW"/>
</dbReference>
<keyword evidence="3" id="KW-1185">Reference proteome</keyword>
<evidence type="ECO:0000313" key="3">
    <source>
        <dbReference type="Proteomes" id="UP000245207"/>
    </source>
</evidence>
<keyword evidence="2" id="KW-0695">RNA-directed DNA polymerase</keyword>
<dbReference type="EMBL" id="PKPP01002935">
    <property type="protein sequence ID" value="PWA72222.1"/>
    <property type="molecule type" value="Genomic_DNA"/>
</dbReference>
<name>A0A2U1NFC2_ARTAN</name>
<sequence length="415" mass="47337">MSNKKRKLKWKIKVPDTHENSVGDLGRNRDNNDKNEDVVVSGESVNVNDDVSNGDREVIGEKEASDGSKVSVAAEVNEFPPLNECIHGNNSVENSDDKDTSANSLKEICQEGNGSIGYGRVLIEINAEKEIKDTVEICYKNKQAETIGSKFVKVEYGWKPPRCTACKVFGYIDANCNVLNKNENKKAGEKVRDENRRNGNGENMEKGNSNANMGYNVSKRNGIQAKHDNRKDVNEKGRRNPQVRLEFRTKTVVEDQNVNKKDNAKAQQIQTQSNKENSPKKTWNVEKGLMEELRNNANKYTVLEDRIEDGSMENDLCRDKNGKSLSIEENIVKENEDVDIFILWQKQEEMVDMFVNDKRIPTDEELETWARYMCECHTPYEPECPYAVCNCIFLGKGPGNARAFSEQHYRFMHLY</sequence>
<dbReference type="AlphaFoldDB" id="A0A2U1NFC2"/>
<accession>A0A2U1NFC2</accession>
<feature type="compositionally biased region" description="Basic residues" evidence="1">
    <location>
        <begin position="1"/>
        <end position="12"/>
    </location>
</feature>
<feature type="compositionally biased region" description="Basic and acidic residues" evidence="1">
    <location>
        <begin position="53"/>
        <end position="66"/>
    </location>
</feature>
<reference evidence="2 3" key="1">
    <citation type="journal article" date="2018" name="Mol. Plant">
        <title>The genome of Artemisia annua provides insight into the evolution of Asteraceae family and artemisinin biosynthesis.</title>
        <authorList>
            <person name="Shen Q."/>
            <person name="Zhang L."/>
            <person name="Liao Z."/>
            <person name="Wang S."/>
            <person name="Yan T."/>
            <person name="Shi P."/>
            <person name="Liu M."/>
            <person name="Fu X."/>
            <person name="Pan Q."/>
            <person name="Wang Y."/>
            <person name="Lv Z."/>
            <person name="Lu X."/>
            <person name="Zhang F."/>
            <person name="Jiang W."/>
            <person name="Ma Y."/>
            <person name="Chen M."/>
            <person name="Hao X."/>
            <person name="Li L."/>
            <person name="Tang Y."/>
            <person name="Lv G."/>
            <person name="Zhou Y."/>
            <person name="Sun X."/>
            <person name="Brodelius P.E."/>
            <person name="Rose J.K.C."/>
            <person name="Tang K."/>
        </authorList>
    </citation>
    <scope>NUCLEOTIDE SEQUENCE [LARGE SCALE GENOMIC DNA]</scope>
    <source>
        <strain evidence="3">cv. Huhao1</strain>
        <tissue evidence="2">Leaf</tissue>
    </source>
</reference>
<feature type="region of interest" description="Disordered" evidence="1">
    <location>
        <begin position="260"/>
        <end position="281"/>
    </location>
</feature>
<protein>
    <submittedName>
        <fullName evidence="2">Reverse transcriptase domain-containing protein</fullName>
    </submittedName>
</protein>
<keyword evidence="2" id="KW-0808">Transferase</keyword>
<evidence type="ECO:0000256" key="1">
    <source>
        <dbReference type="SAM" id="MobiDB-lite"/>
    </source>
</evidence>
<comment type="caution">
    <text evidence="2">The sequence shown here is derived from an EMBL/GenBank/DDBJ whole genome shotgun (WGS) entry which is preliminary data.</text>
</comment>